<dbReference type="PANTHER" id="PTHR15730:SF5">
    <property type="entry name" value="SI:CH211-210B2.2-RELATED"/>
    <property type="match status" value="1"/>
</dbReference>
<dbReference type="Pfam" id="PF13402">
    <property type="entry name" value="Peptidase_M60"/>
    <property type="match status" value="1"/>
</dbReference>
<evidence type="ECO:0000313" key="3">
    <source>
        <dbReference type="EMBL" id="QDU57795.1"/>
    </source>
</evidence>
<dbReference type="InterPro" id="IPR036439">
    <property type="entry name" value="Dockerin_dom_sf"/>
</dbReference>
<dbReference type="InterPro" id="IPR051244">
    <property type="entry name" value="TCAF"/>
</dbReference>
<dbReference type="Proteomes" id="UP000315750">
    <property type="component" value="Chromosome"/>
</dbReference>
<dbReference type="Pfam" id="PF17963">
    <property type="entry name" value="Big_9"/>
    <property type="match status" value="1"/>
</dbReference>
<dbReference type="GO" id="GO:0000272">
    <property type="term" value="P:polysaccharide catabolic process"/>
    <property type="evidence" value="ECO:0007669"/>
    <property type="project" value="InterPro"/>
</dbReference>
<dbReference type="SUPFAM" id="SSF63446">
    <property type="entry name" value="Type I dockerin domain"/>
    <property type="match status" value="2"/>
</dbReference>
<dbReference type="Gene3D" id="3.40.390.80">
    <property type="entry name" value="Peptidase M60, enhancin-like domain 2"/>
    <property type="match status" value="1"/>
</dbReference>
<dbReference type="InterPro" id="IPR042279">
    <property type="entry name" value="Pep_M60_3"/>
</dbReference>
<feature type="region of interest" description="Disordered" evidence="1">
    <location>
        <begin position="987"/>
        <end position="1052"/>
    </location>
</feature>
<dbReference type="InterPro" id="IPR031161">
    <property type="entry name" value="Peptidase_M60_dom"/>
</dbReference>
<name>A0A518ASV3_9BACT</name>
<dbReference type="AlphaFoldDB" id="A0A518ASV3"/>
<dbReference type="KEGG" id="amuc:Pan181_40170"/>
<dbReference type="OrthoDB" id="197688at2"/>
<protein>
    <recommendedName>
        <fullName evidence="2">Peptidase M60 domain-containing protein</fullName>
    </recommendedName>
</protein>
<dbReference type="SMART" id="SM01276">
    <property type="entry name" value="M60-like"/>
    <property type="match status" value="1"/>
</dbReference>
<keyword evidence="4" id="KW-1185">Reference proteome</keyword>
<evidence type="ECO:0000256" key="1">
    <source>
        <dbReference type="SAM" id="MobiDB-lite"/>
    </source>
</evidence>
<dbReference type="Pfam" id="PF17291">
    <property type="entry name" value="M60-like_N"/>
    <property type="match status" value="1"/>
</dbReference>
<dbReference type="PROSITE" id="PS51723">
    <property type="entry name" value="PEPTIDASE_M60"/>
    <property type="match status" value="1"/>
</dbReference>
<feature type="domain" description="Peptidase M60" evidence="2">
    <location>
        <begin position="445"/>
        <end position="746"/>
    </location>
</feature>
<dbReference type="Gene3D" id="1.10.390.30">
    <property type="entry name" value="Peptidase M60, enhancin-like domain 3"/>
    <property type="match status" value="1"/>
</dbReference>
<feature type="compositionally biased region" description="Polar residues" evidence="1">
    <location>
        <begin position="1019"/>
        <end position="1031"/>
    </location>
</feature>
<evidence type="ECO:0000313" key="4">
    <source>
        <dbReference type="Proteomes" id="UP000315750"/>
    </source>
</evidence>
<organism evidence="3 4">
    <name type="scientific">Aeoliella mucimassa</name>
    <dbReference type="NCBI Taxonomy" id="2527972"/>
    <lineage>
        <taxon>Bacteria</taxon>
        <taxon>Pseudomonadati</taxon>
        <taxon>Planctomycetota</taxon>
        <taxon>Planctomycetia</taxon>
        <taxon>Pirellulales</taxon>
        <taxon>Lacipirellulaceae</taxon>
        <taxon>Aeoliella</taxon>
    </lineage>
</organism>
<dbReference type="RefSeq" id="WP_145249169.1">
    <property type="nucleotide sequence ID" value="NZ_CP036278.1"/>
</dbReference>
<sequence length="1110" mass="118371">MAPRIRRTLGVGSRDLRLEPLEERQMLSIAPDDAAAAMAIGMGDYDLNGVVEIADLEVWKAQYGNVANNELLAADGNFDGVVNLGDYTIARDHLGATVPEVAALVSPATAAAARNELLNGVSNIAVVGAPGTIAVFDPPDASAGEGAFSVMHDGDYRAMVAAAYWDSGKIVAFSHNGYVSNMGQVGDQLDTGTLFENSIAWSSGIAGKNQVIVTATTATRNWLQSQGYTNVTQSNNWEQLLAGADVLIAELGRSVSSAKMAAVEDFVTSGGGLITGGTGWGYQSLGSDIVELDGNQVLRKAGLAWSTGFRNGTTDADNLPTELSNATQALEFVEAYWQGASATTAQKDEAGMALQLALDVLPEDHPLAIAITEAFASRLSTVQATPSSPVSDSLDQAVLLYEANLLQNTPPDEVVAHPTAEILYGEIPDDAPRVTDTVTIDTSTTRWQATGLYAAPGDLVTITVPQALVGQGFTIRVNAHTDNIAQRSSWERLPVVHRSFAIDSTTIEVANAFGGSIFIDLGGNAYSTPVNLGELEITIEGAIRQPYFVLGETTDEEWINTLRDQPAPYAVFVADDIMLVQRSSESAALTSPTELMQWWQQVIVDQDALAGRLDPRTGREIINVDVQISAGAAHSGFPIQAYDVYWGNLADWNDLQANGSWGDFHELGHNHQRGWWTFDGDGEVSVNIFSNYNLETLANNPSGGWSWSADPVQVLQHAVSDVSGGGGYSSKSDRWSFWFQLADGFGWETYAAVFTGYEQDNATNPSLLPTTNQQEKDQWLVRWSNEVGYDMTEFMVDTWGLEVSQSAMNAVSHLPDWMPLATTLDTSWDLTTGESIEFSPGNQGLQMSGQATFVGVSQPEHGTLTDNGNGTYTYEPATGFGSDTLTVSYQSDAGNVQAFTVSITIATPGDLNGDHLLDMDDVQLFVDGWRSDTTGLSDAEKLMHGDLNLNGTTDFADWALLRQAWNDYYNAEPPSLAALLAGPQTATASDSASSVGPGEVSVEADNAGDSSAPLAVANIDNSNAPSGSSLRNFDARPRQSATGSAATPAPLLEPIQQTARSQATFASTRVQAEQRATGATSLDRAFGDLLPGELDTAVSSLAETLRTLRR</sequence>
<evidence type="ECO:0000259" key="2">
    <source>
        <dbReference type="PROSITE" id="PS51723"/>
    </source>
</evidence>
<dbReference type="InterPro" id="IPR035423">
    <property type="entry name" value="M60-like_N"/>
</dbReference>
<dbReference type="PANTHER" id="PTHR15730">
    <property type="entry name" value="EXPERIMENTAL AUTOIMMUNE PROSTATITIS ANTIGEN 2-RELATED"/>
    <property type="match status" value="1"/>
</dbReference>
<gene>
    <name evidence="3" type="ORF">Pan181_40170</name>
</gene>
<dbReference type="Gene3D" id="2.60.40.3440">
    <property type="match status" value="1"/>
</dbReference>
<dbReference type="EMBL" id="CP036278">
    <property type="protein sequence ID" value="QDU57795.1"/>
    <property type="molecule type" value="Genomic_DNA"/>
</dbReference>
<reference evidence="3 4" key="1">
    <citation type="submission" date="2019-02" db="EMBL/GenBank/DDBJ databases">
        <title>Deep-cultivation of Planctomycetes and their phenomic and genomic characterization uncovers novel biology.</title>
        <authorList>
            <person name="Wiegand S."/>
            <person name="Jogler M."/>
            <person name="Boedeker C."/>
            <person name="Pinto D."/>
            <person name="Vollmers J."/>
            <person name="Rivas-Marin E."/>
            <person name="Kohn T."/>
            <person name="Peeters S.H."/>
            <person name="Heuer A."/>
            <person name="Rast P."/>
            <person name="Oberbeckmann S."/>
            <person name="Bunk B."/>
            <person name="Jeske O."/>
            <person name="Meyerdierks A."/>
            <person name="Storesund J.E."/>
            <person name="Kallscheuer N."/>
            <person name="Luecker S."/>
            <person name="Lage O.M."/>
            <person name="Pohl T."/>
            <person name="Merkel B.J."/>
            <person name="Hornburger P."/>
            <person name="Mueller R.-W."/>
            <person name="Bruemmer F."/>
            <person name="Labrenz M."/>
            <person name="Spormann A.M."/>
            <person name="Op den Camp H."/>
            <person name="Overmann J."/>
            <person name="Amann R."/>
            <person name="Jetten M.S.M."/>
            <person name="Mascher T."/>
            <person name="Medema M.H."/>
            <person name="Devos D.P."/>
            <person name="Kaster A.-K."/>
            <person name="Ovreas L."/>
            <person name="Rohde M."/>
            <person name="Galperin M.Y."/>
            <person name="Jogler C."/>
        </authorList>
    </citation>
    <scope>NUCLEOTIDE SEQUENCE [LARGE SCALE GENOMIC DNA]</scope>
    <source>
        <strain evidence="3 4">Pan181</strain>
    </source>
</reference>
<dbReference type="Gene3D" id="1.10.1330.10">
    <property type="entry name" value="Dockerin domain"/>
    <property type="match status" value="2"/>
</dbReference>
<proteinExistence type="predicted"/>
<accession>A0A518ASV3</accession>